<feature type="signal peptide" evidence="1">
    <location>
        <begin position="1"/>
        <end position="19"/>
    </location>
</feature>
<dbReference type="Pfam" id="PF07610">
    <property type="entry name" value="DUF1573"/>
    <property type="match status" value="1"/>
</dbReference>
<evidence type="ECO:0000256" key="1">
    <source>
        <dbReference type="SAM" id="SignalP"/>
    </source>
</evidence>
<reference evidence="2 3" key="1">
    <citation type="submission" date="2020-08" db="EMBL/GenBank/DDBJ databases">
        <title>Winogradskyella ouciana sp. nov., isolated from the hadal seawater of the Mariana Trench.</title>
        <authorList>
            <person name="He X."/>
        </authorList>
    </citation>
    <scope>NUCLEOTIDE SEQUENCE [LARGE SCALE GENOMIC DNA]</scope>
    <source>
        <strain evidence="2 3">KCTC 22026</strain>
    </source>
</reference>
<organism evidence="2 3">
    <name type="scientific">Winogradskyella echinorum</name>
    <dbReference type="NCBI Taxonomy" id="538189"/>
    <lineage>
        <taxon>Bacteria</taxon>
        <taxon>Pseudomonadati</taxon>
        <taxon>Bacteroidota</taxon>
        <taxon>Flavobacteriia</taxon>
        <taxon>Flavobacteriales</taxon>
        <taxon>Flavobacteriaceae</taxon>
        <taxon>Winogradskyella</taxon>
    </lineage>
</organism>
<dbReference type="InterPro" id="IPR011467">
    <property type="entry name" value="DUF1573"/>
</dbReference>
<sequence length="731" mass="82942">MKKLLLFTYLFCISLLVNAQDLVSKIPRDAKAVVSIKGGNVTDLVSIAEFENSKIGKMFLKEMLRETDGKVSNLDDLGIDLNRSFYYFMQSDTLGFKHSFLIPLKNKEGFESLMPERQKEKIIKDGDLSYFVDPYDSMVTMWNDNMLLLTFSQQTSQHNDYSYNDYGVVEEYAVEEAVDVVDEAVATDYPVMTFSESEFNFGNIAQGEIVEHSFVFTNTGNSDLIISDARASCGCTVPNYPNTAISPGESGEITVKFNSKNRSGIQNKTITLTTNTENGTETLKIKSYVGDEEVVEEIIEVEEIMAEETVIESTESIYNEDYYERIRKEREAKQLEENKVLIAYAKSTMIGNYAKGSILKNSKYTKAVGKGKDEAIAWIGDFGSMYSDILKQATYGLGPNYMGLYDTMDNIYGDMSVTSRLNFEKEHASLNTSYTMNDNMAKYVKAMYDGKMNSNFFNYFNEDKMLGYFSINASTKGILEAYPDMMTNMFENFKDDEVAAFIPIGMRLLSLIIDEEGVAKILRGDMLFVLTEMKERELSYTTYEYDENYERTEVTKTKKETLPGFLMMITSSEGDMFRKLMDIAVKESRGEVTLNANGIYQLKTNDLPIELNFMFKDNAILMGTSFEDMVAIKNGNYKGKVGGTHKNLIKKNSSIIYVNGQEIASTFPREVMPDDIKKRIDFISENTRDVLFRTSKVKNNSMEGELILNTPEKGHKNSLAYFLNMINALID</sequence>
<protein>
    <submittedName>
        <fullName evidence="2">DUF1573 domain-containing protein</fullName>
    </submittedName>
</protein>
<dbReference type="InterPro" id="IPR013783">
    <property type="entry name" value="Ig-like_fold"/>
</dbReference>
<keyword evidence="1" id="KW-0732">Signal</keyword>
<dbReference type="Gene3D" id="2.60.40.10">
    <property type="entry name" value="Immunoglobulins"/>
    <property type="match status" value="1"/>
</dbReference>
<comment type="caution">
    <text evidence="2">The sequence shown here is derived from an EMBL/GenBank/DDBJ whole genome shotgun (WGS) entry which is preliminary data.</text>
</comment>
<feature type="chain" id="PRO_5047287703" evidence="1">
    <location>
        <begin position="20"/>
        <end position="731"/>
    </location>
</feature>
<accession>A0ABR6XZB0</accession>
<evidence type="ECO:0000313" key="3">
    <source>
        <dbReference type="Proteomes" id="UP000607435"/>
    </source>
</evidence>
<dbReference type="Proteomes" id="UP000607435">
    <property type="component" value="Unassembled WGS sequence"/>
</dbReference>
<gene>
    <name evidence="2" type="ORF">H6H04_05465</name>
</gene>
<proteinExistence type="predicted"/>
<dbReference type="PANTHER" id="PTHR37833:SF1">
    <property type="entry name" value="SIGNAL PEPTIDE PROTEIN"/>
    <property type="match status" value="1"/>
</dbReference>
<name>A0ABR6XZB0_9FLAO</name>
<evidence type="ECO:0000313" key="2">
    <source>
        <dbReference type="EMBL" id="MBC3845816.1"/>
    </source>
</evidence>
<dbReference type="EMBL" id="JACOME010000001">
    <property type="protein sequence ID" value="MBC3845816.1"/>
    <property type="molecule type" value="Genomic_DNA"/>
</dbReference>
<dbReference type="RefSeq" id="WP_186844910.1">
    <property type="nucleotide sequence ID" value="NZ_JACOME010000001.1"/>
</dbReference>
<dbReference type="PANTHER" id="PTHR37833">
    <property type="entry name" value="LIPOPROTEIN-RELATED"/>
    <property type="match status" value="1"/>
</dbReference>
<keyword evidence="3" id="KW-1185">Reference proteome</keyword>